<proteinExistence type="predicted"/>
<dbReference type="Proteomes" id="UP000265566">
    <property type="component" value="Chromosome 5"/>
</dbReference>
<evidence type="ECO:0000313" key="2">
    <source>
        <dbReference type="Proteomes" id="UP000265566"/>
    </source>
</evidence>
<gene>
    <name evidence="1" type="ORF">MtrunA17_Chr5g0443811</name>
</gene>
<reference evidence="2" key="1">
    <citation type="journal article" date="2018" name="Nat. Plants">
        <title>Whole-genome landscape of Medicago truncatula symbiotic genes.</title>
        <authorList>
            <person name="Pecrix Y."/>
            <person name="Staton S.E."/>
            <person name="Sallet E."/>
            <person name="Lelandais-Briere C."/>
            <person name="Moreau S."/>
            <person name="Carrere S."/>
            <person name="Blein T."/>
            <person name="Jardinaud M.F."/>
            <person name="Latrasse D."/>
            <person name="Zouine M."/>
            <person name="Zahm M."/>
            <person name="Kreplak J."/>
            <person name="Mayjonade B."/>
            <person name="Satge C."/>
            <person name="Perez M."/>
            <person name="Cauet S."/>
            <person name="Marande W."/>
            <person name="Chantry-Darmon C."/>
            <person name="Lopez-Roques C."/>
            <person name="Bouchez O."/>
            <person name="Berard A."/>
            <person name="Debelle F."/>
            <person name="Munos S."/>
            <person name="Bendahmane A."/>
            <person name="Berges H."/>
            <person name="Niebel A."/>
            <person name="Buitink J."/>
            <person name="Frugier F."/>
            <person name="Benhamed M."/>
            <person name="Crespi M."/>
            <person name="Gouzy J."/>
            <person name="Gamas P."/>
        </authorList>
    </citation>
    <scope>NUCLEOTIDE SEQUENCE [LARGE SCALE GENOMIC DNA]</scope>
    <source>
        <strain evidence="2">cv. Jemalong A17</strain>
    </source>
</reference>
<organism evidence="1 2">
    <name type="scientific">Medicago truncatula</name>
    <name type="common">Barrel medic</name>
    <name type="synonym">Medicago tribuloides</name>
    <dbReference type="NCBI Taxonomy" id="3880"/>
    <lineage>
        <taxon>Eukaryota</taxon>
        <taxon>Viridiplantae</taxon>
        <taxon>Streptophyta</taxon>
        <taxon>Embryophyta</taxon>
        <taxon>Tracheophyta</taxon>
        <taxon>Spermatophyta</taxon>
        <taxon>Magnoliopsida</taxon>
        <taxon>eudicotyledons</taxon>
        <taxon>Gunneridae</taxon>
        <taxon>Pentapetalae</taxon>
        <taxon>rosids</taxon>
        <taxon>fabids</taxon>
        <taxon>Fabales</taxon>
        <taxon>Fabaceae</taxon>
        <taxon>Papilionoideae</taxon>
        <taxon>50 kb inversion clade</taxon>
        <taxon>NPAAA clade</taxon>
        <taxon>Hologalegina</taxon>
        <taxon>IRL clade</taxon>
        <taxon>Trifolieae</taxon>
        <taxon>Medicago</taxon>
    </lineage>
</organism>
<dbReference type="Gramene" id="rna33335">
    <property type="protein sequence ID" value="RHN57751.1"/>
    <property type="gene ID" value="gene33335"/>
</dbReference>
<comment type="caution">
    <text evidence="1">The sequence shown here is derived from an EMBL/GenBank/DDBJ whole genome shotgun (WGS) entry which is preliminary data.</text>
</comment>
<dbReference type="EMBL" id="PSQE01000005">
    <property type="protein sequence ID" value="RHN57751.1"/>
    <property type="molecule type" value="Genomic_DNA"/>
</dbReference>
<name>A0A396HYV3_MEDTR</name>
<accession>A0A396HYV3</accession>
<evidence type="ECO:0000313" key="1">
    <source>
        <dbReference type="EMBL" id="RHN57751.1"/>
    </source>
</evidence>
<sequence length="72" mass="8371">MLSFFFHLLHRQPNFSIKKEKTSAKISPTDKITCPTRTVPIRRTTKDDLIRAKSLWNNNILANNARFAPVIF</sequence>
<dbReference type="AlphaFoldDB" id="A0A396HYV3"/>
<protein>
    <submittedName>
        <fullName evidence="1">Putative neprosin activation peptide</fullName>
    </submittedName>
</protein>